<dbReference type="EMBL" id="JACHJL010000019">
    <property type="protein sequence ID" value="MBB5938920.1"/>
    <property type="molecule type" value="Genomic_DNA"/>
</dbReference>
<proteinExistence type="predicted"/>
<dbReference type="PANTHER" id="PTHR35526:SF3">
    <property type="entry name" value="ANTI-SIGMA-F FACTOR RSBW"/>
    <property type="match status" value="1"/>
</dbReference>
<gene>
    <name evidence="3" type="ORF">FHS42_006011</name>
</gene>
<dbReference type="PANTHER" id="PTHR35526">
    <property type="entry name" value="ANTI-SIGMA-F FACTOR RSBW-RELATED"/>
    <property type="match status" value="1"/>
</dbReference>
<dbReference type="CDD" id="cd16936">
    <property type="entry name" value="HATPase_RsbW-like"/>
    <property type="match status" value="1"/>
</dbReference>
<evidence type="ECO:0000313" key="3">
    <source>
        <dbReference type="EMBL" id="MBB5938920.1"/>
    </source>
</evidence>
<dbReference type="SUPFAM" id="SSF55874">
    <property type="entry name" value="ATPase domain of HSP90 chaperone/DNA topoisomerase II/histidine kinase"/>
    <property type="match status" value="1"/>
</dbReference>
<dbReference type="GO" id="GO:0004674">
    <property type="term" value="F:protein serine/threonine kinase activity"/>
    <property type="evidence" value="ECO:0007669"/>
    <property type="project" value="UniProtKB-KW"/>
</dbReference>
<dbReference type="AlphaFoldDB" id="A0A7W9QER2"/>
<evidence type="ECO:0000256" key="1">
    <source>
        <dbReference type="ARBA" id="ARBA00022527"/>
    </source>
</evidence>
<dbReference type="Pfam" id="PF13581">
    <property type="entry name" value="HATPase_c_2"/>
    <property type="match status" value="1"/>
</dbReference>
<sequence>MTMAATKPNATGAPGYSETLPCVKESAGIARRLVRAALETWKLEALIEVSELVVSELASNSIMHSGSPHMRVAVDRTGDDRVRVAVSDKSRQAPATSHASDEDESGRGLLLVEAFAERWDTDYRLWGKVIWAEMVAPPAPCAGGSNE</sequence>
<dbReference type="Gene3D" id="3.30.565.10">
    <property type="entry name" value="Histidine kinase-like ATPase, C-terminal domain"/>
    <property type="match status" value="1"/>
</dbReference>
<accession>A0A7W9QER2</accession>
<evidence type="ECO:0000259" key="2">
    <source>
        <dbReference type="Pfam" id="PF13581"/>
    </source>
</evidence>
<dbReference type="InterPro" id="IPR003594">
    <property type="entry name" value="HATPase_dom"/>
</dbReference>
<reference evidence="3 4" key="1">
    <citation type="submission" date="2020-08" db="EMBL/GenBank/DDBJ databases">
        <title>Genomic Encyclopedia of Type Strains, Phase III (KMG-III): the genomes of soil and plant-associated and newly described type strains.</title>
        <authorList>
            <person name="Whitman W."/>
        </authorList>
    </citation>
    <scope>NUCLEOTIDE SEQUENCE [LARGE SCALE GENOMIC DNA]</scope>
    <source>
        <strain evidence="3 4">CECT 8305</strain>
    </source>
</reference>
<protein>
    <submittedName>
        <fullName evidence="3">Anti-sigma regulatory factor (Ser/Thr protein kinase)</fullName>
    </submittedName>
</protein>
<keyword evidence="1" id="KW-0418">Kinase</keyword>
<dbReference type="InterPro" id="IPR036890">
    <property type="entry name" value="HATPase_C_sf"/>
</dbReference>
<organism evidence="3 4">
    <name type="scientific">Streptomyces zagrosensis</name>
    <dbReference type="NCBI Taxonomy" id="1042984"/>
    <lineage>
        <taxon>Bacteria</taxon>
        <taxon>Bacillati</taxon>
        <taxon>Actinomycetota</taxon>
        <taxon>Actinomycetes</taxon>
        <taxon>Kitasatosporales</taxon>
        <taxon>Streptomycetaceae</taxon>
        <taxon>Streptomyces</taxon>
    </lineage>
</organism>
<name>A0A7W9QER2_9ACTN</name>
<comment type="caution">
    <text evidence="3">The sequence shown here is derived from an EMBL/GenBank/DDBJ whole genome shotgun (WGS) entry which is preliminary data.</text>
</comment>
<evidence type="ECO:0000313" key="4">
    <source>
        <dbReference type="Proteomes" id="UP000588098"/>
    </source>
</evidence>
<dbReference type="InterPro" id="IPR050267">
    <property type="entry name" value="Anti-sigma-factor_SerPK"/>
</dbReference>
<keyword evidence="1" id="KW-0808">Transferase</keyword>
<dbReference type="Proteomes" id="UP000588098">
    <property type="component" value="Unassembled WGS sequence"/>
</dbReference>
<keyword evidence="4" id="KW-1185">Reference proteome</keyword>
<keyword evidence="1" id="KW-0723">Serine/threonine-protein kinase</keyword>
<feature type="domain" description="Histidine kinase/HSP90-like ATPase" evidence="2">
    <location>
        <begin position="26"/>
        <end position="124"/>
    </location>
</feature>